<evidence type="ECO:0008006" key="4">
    <source>
        <dbReference type="Google" id="ProtNLM"/>
    </source>
</evidence>
<comment type="caution">
    <text evidence="2">The sequence shown here is derived from an EMBL/GenBank/DDBJ whole genome shotgun (WGS) entry which is preliminary data.</text>
</comment>
<feature type="signal peptide" evidence="1">
    <location>
        <begin position="1"/>
        <end position="22"/>
    </location>
</feature>
<sequence>MIFRFRRRVIAAVLCLAAAVSAGVVAPATTLVRTPSLDSAVIQSDRVGGNFAYSTVEGHAYAAVSPVVQNVVQPVGVSYTAHQVPVGVAYSAPVAAYAAPIAAYAAPAAVAAYGAPVAKIHV</sequence>
<dbReference type="EMBL" id="JAZDUA010000178">
    <property type="protein sequence ID" value="KAK7865369.1"/>
    <property type="molecule type" value="Genomic_DNA"/>
</dbReference>
<gene>
    <name evidence="2" type="ORF">R5R35_001858</name>
</gene>
<evidence type="ECO:0000313" key="3">
    <source>
        <dbReference type="Proteomes" id="UP001378592"/>
    </source>
</evidence>
<keyword evidence="1" id="KW-0732">Signal</keyword>
<keyword evidence="3" id="KW-1185">Reference proteome</keyword>
<feature type="chain" id="PRO_5042879396" description="Cuticular protein" evidence="1">
    <location>
        <begin position="23"/>
        <end position="122"/>
    </location>
</feature>
<accession>A0AAN9VI37</accession>
<protein>
    <recommendedName>
        <fullName evidence="4">Cuticular protein</fullName>
    </recommendedName>
</protein>
<organism evidence="2 3">
    <name type="scientific">Gryllus longicercus</name>
    <dbReference type="NCBI Taxonomy" id="2509291"/>
    <lineage>
        <taxon>Eukaryota</taxon>
        <taxon>Metazoa</taxon>
        <taxon>Ecdysozoa</taxon>
        <taxon>Arthropoda</taxon>
        <taxon>Hexapoda</taxon>
        <taxon>Insecta</taxon>
        <taxon>Pterygota</taxon>
        <taxon>Neoptera</taxon>
        <taxon>Polyneoptera</taxon>
        <taxon>Orthoptera</taxon>
        <taxon>Ensifera</taxon>
        <taxon>Gryllidea</taxon>
        <taxon>Grylloidea</taxon>
        <taxon>Gryllidae</taxon>
        <taxon>Gryllinae</taxon>
        <taxon>Gryllus</taxon>
    </lineage>
</organism>
<proteinExistence type="predicted"/>
<reference evidence="2 3" key="1">
    <citation type="submission" date="2024-03" db="EMBL/GenBank/DDBJ databases">
        <title>The genome assembly and annotation of the cricket Gryllus longicercus Weissman &amp; Gray.</title>
        <authorList>
            <person name="Szrajer S."/>
            <person name="Gray D."/>
            <person name="Ylla G."/>
        </authorList>
    </citation>
    <scope>NUCLEOTIDE SEQUENCE [LARGE SCALE GENOMIC DNA]</scope>
    <source>
        <strain evidence="2">DAG 2021-001</strain>
        <tissue evidence="2">Whole body minus gut</tissue>
    </source>
</reference>
<evidence type="ECO:0000313" key="2">
    <source>
        <dbReference type="EMBL" id="KAK7865369.1"/>
    </source>
</evidence>
<name>A0AAN9VI37_9ORTH</name>
<evidence type="ECO:0000256" key="1">
    <source>
        <dbReference type="SAM" id="SignalP"/>
    </source>
</evidence>
<dbReference type="AlphaFoldDB" id="A0AAN9VI37"/>
<dbReference type="Proteomes" id="UP001378592">
    <property type="component" value="Unassembled WGS sequence"/>
</dbReference>